<keyword evidence="3" id="KW-1185">Reference proteome</keyword>
<dbReference type="EMBL" id="RRZK01000005">
    <property type="protein sequence ID" value="TDB67170.1"/>
    <property type="molecule type" value="Genomic_DNA"/>
</dbReference>
<sequence>MSGIERIIEALTAPPPPAAEVITLDRNSVERALILLESHPDIAQGGPSLCQEVCVFRQVLAEPKVELWAIHSVGPGEEYPCLNKEDAEQRAHELRDMGERIKQERIAQGESVEHWHDWVTNVIPSPWEPAEHFEIMAYELAEDADQIRLALKKLENQREKLVSALEFAIERWTLLANEFKYTTPEHERELAEISKARAAIAKATE</sequence>
<dbReference type="RefSeq" id="WP_093218252.1">
    <property type="nucleotide sequence ID" value="NZ_LT629803.1"/>
</dbReference>
<evidence type="ECO:0000256" key="1">
    <source>
        <dbReference type="SAM" id="Coils"/>
    </source>
</evidence>
<proteinExistence type="predicted"/>
<dbReference type="STRING" id="95300.SAMN05216558_1330"/>
<dbReference type="Proteomes" id="UP000295254">
    <property type="component" value="Unassembled WGS sequence"/>
</dbReference>
<evidence type="ECO:0000313" key="2">
    <source>
        <dbReference type="EMBL" id="TDB67170.1"/>
    </source>
</evidence>
<protein>
    <submittedName>
        <fullName evidence="2">Uncharacterized protein</fullName>
    </submittedName>
</protein>
<reference evidence="3" key="1">
    <citation type="journal article" date="2019" name="bioRxiv">
        <title>Bacterially produced spermidine induces plant systemic susceptibility to pathogens.</title>
        <authorList>
            <person name="Melnyk R.A."/>
            <person name="Beskrovnaya P.A."/>
            <person name="Liu Z."/>
            <person name="Song Y."/>
            <person name="Haney C.H."/>
        </authorList>
    </citation>
    <scope>NUCLEOTIDE SEQUENCE [LARGE SCALE GENOMIC DNA]</scope>
    <source>
        <strain evidence="3">Dha-51</strain>
    </source>
</reference>
<feature type="coiled-coil region" evidence="1">
    <location>
        <begin position="137"/>
        <end position="171"/>
    </location>
</feature>
<dbReference type="AlphaFoldDB" id="A0A1H2MXA8"/>
<evidence type="ECO:0000313" key="3">
    <source>
        <dbReference type="Proteomes" id="UP000295254"/>
    </source>
</evidence>
<keyword evidence="1" id="KW-0175">Coiled coil</keyword>
<organism evidence="2 3">
    <name type="scientific">Pseudomonas vancouverensis</name>
    <dbReference type="NCBI Taxonomy" id="95300"/>
    <lineage>
        <taxon>Bacteria</taxon>
        <taxon>Pseudomonadati</taxon>
        <taxon>Pseudomonadota</taxon>
        <taxon>Gammaproteobacteria</taxon>
        <taxon>Pseudomonadales</taxon>
        <taxon>Pseudomonadaceae</taxon>
        <taxon>Pseudomonas</taxon>
    </lineage>
</organism>
<comment type="caution">
    <text evidence="2">The sequence shown here is derived from an EMBL/GenBank/DDBJ whole genome shotgun (WGS) entry which is preliminary data.</text>
</comment>
<gene>
    <name evidence="2" type="ORF">EIY72_03730</name>
</gene>
<dbReference type="OrthoDB" id="6899730at2"/>
<name>A0A1H2MXA8_PSEVA</name>
<accession>A0A1H2MXA8</accession>